<dbReference type="EMBL" id="FOXH01000001">
    <property type="protein sequence ID" value="SFP14462.1"/>
    <property type="molecule type" value="Genomic_DNA"/>
</dbReference>
<evidence type="ECO:0000313" key="2">
    <source>
        <dbReference type="Proteomes" id="UP000199306"/>
    </source>
</evidence>
<evidence type="ECO:0000313" key="1">
    <source>
        <dbReference type="EMBL" id="SFP14462.1"/>
    </source>
</evidence>
<dbReference type="RefSeq" id="WP_177219281.1">
    <property type="nucleotide sequence ID" value="NZ_FOXH01000001.1"/>
</dbReference>
<proteinExistence type="predicted"/>
<keyword evidence="2" id="KW-1185">Reference proteome</keyword>
<dbReference type="AlphaFoldDB" id="A0A1I5MYG5"/>
<gene>
    <name evidence="1" type="ORF">SAMN04515674_101506</name>
</gene>
<sequence length="57" mass="6721">MAKGAKRHTTKMMYEAIRKDFEDYYKKGLRVDVIVPILARKFYKENATIENILKGVK</sequence>
<protein>
    <submittedName>
        <fullName evidence="1">Uncharacterized protein</fullName>
    </submittedName>
</protein>
<accession>A0A1I5MYG5</accession>
<name>A0A1I5MYG5_9BACT</name>
<dbReference type="STRING" id="1079859.SAMN04515674_101506"/>
<organism evidence="1 2">
    <name type="scientific">Pseudarcicella hirudinis</name>
    <dbReference type="NCBI Taxonomy" id="1079859"/>
    <lineage>
        <taxon>Bacteria</taxon>
        <taxon>Pseudomonadati</taxon>
        <taxon>Bacteroidota</taxon>
        <taxon>Cytophagia</taxon>
        <taxon>Cytophagales</taxon>
        <taxon>Flectobacillaceae</taxon>
        <taxon>Pseudarcicella</taxon>
    </lineage>
</organism>
<dbReference type="Proteomes" id="UP000199306">
    <property type="component" value="Unassembled WGS sequence"/>
</dbReference>
<reference evidence="1 2" key="1">
    <citation type="submission" date="2016-10" db="EMBL/GenBank/DDBJ databases">
        <authorList>
            <person name="de Groot N.N."/>
        </authorList>
    </citation>
    <scope>NUCLEOTIDE SEQUENCE [LARGE SCALE GENOMIC DNA]</scope>
    <source>
        <strain evidence="2">E92,LMG 26720,CCM 7988</strain>
    </source>
</reference>